<proteinExistence type="predicted"/>
<evidence type="ECO:0000313" key="2">
    <source>
        <dbReference type="Proteomes" id="UP001239213"/>
    </source>
</evidence>
<organism evidence="1 2">
    <name type="scientific">Colletotrichum cuscutae</name>
    <dbReference type="NCBI Taxonomy" id="1209917"/>
    <lineage>
        <taxon>Eukaryota</taxon>
        <taxon>Fungi</taxon>
        <taxon>Dikarya</taxon>
        <taxon>Ascomycota</taxon>
        <taxon>Pezizomycotina</taxon>
        <taxon>Sordariomycetes</taxon>
        <taxon>Hypocreomycetidae</taxon>
        <taxon>Glomerellales</taxon>
        <taxon>Glomerellaceae</taxon>
        <taxon>Colletotrichum</taxon>
        <taxon>Colletotrichum acutatum species complex</taxon>
    </lineage>
</organism>
<gene>
    <name evidence="1" type="ORF">CCUS01_09412</name>
</gene>
<dbReference type="AlphaFoldDB" id="A0AAI9XS49"/>
<name>A0AAI9XS49_9PEZI</name>
<dbReference type="Proteomes" id="UP001239213">
    <property type="component" value="Unassembled WGS sequence"/>
</dbReference>
<protein>
    <submittedName>
        <fullName evidence="1">Uncharacterized protein</fullName>
    </submittedName>
</protein>
<comment type="caution">
    <text evidence="1">The sequence shown here is derived from an EMBL/GenBank/DDBJ whole genome shotgun (WGS) entry which is preliminary data.</text>
</comment>
<dbReference type="EMBL" id="MPDP01000279">
    <property type="protein sequence ID" value="KAK1458313.1"/>
    <property type="molecule type" value="Genomic_DNA"/>
</dbReference>
<reference evidence="1" key="1">
    <citation type="submission" date="2016-11" db="EMBL/GenBank/DDBJ databases">
        <title>The genome sequence of Colletotrichum cuscutae.</title>
        <authorList>
            <person name="Baroncelli R."/>
        </authorList>
    </citation>
    <scope>NUCLEOTIDE SEQUENCE</scope>
    <source>
        <strain evidence="1">IMI 304802</strain>
    </source>
</reference>
<keyword evidence="2" id="KW-1185">Reference proteome</keyword>
<sequence>MPLIPILPLLPLHAGKVTSFLGLRSNFKVETNQMIRSIPLHFLSYPSFWGGSSTSQLCIESLDPAAIWSACFYGLSFVSHHMTFTSGLQPHHVPLLCSNETLELTLNEAFLAFFGFPINVRPSHAHYPSKTRCTQARTRTALPPYGLITSHLHQPLQNPIPIPLVAEREGEKGHFVTLPIST</sequence>
<accession>A0AAI9XS49</accession>
<evidence type="ECO:0000313" key="1">
    <source>
        <dbReference type="EMBL" id="KAK1458313.1"/>
    </source>
</evidence>